<comment type="caution">
    <text evidence="1">The sequence shown here is derived from an EMBL/GenBank/DDBJ whole genome shotgun (WGS) entry which is preliminary data.</text>
</comment>
<gene>
    <name evidence="1" type="ORF">S03H2_53368</name>
</gene>
<evidence type="ECO:0000313" key="1">
    <source>
        <dbReference type="EMBL" id="GAH73472.1"/>
    </source>
</evidence>
<proteinExistence type="predicted"/>
<reference evidence="1" key="1">
    <citation type="journal article" date="2014" name="Front. Microbiol.">
        <title>High frequency of phylogenetically diverse reductive dehalogenase-homologous genes in deep subseafloor sedimentary metagenomes.</title>
        <authorList>
            <person name="Kawai M."/>
            <person name="Futagami T."/>
            <person name="Toyoda A."/>
            <person name="Takaki Y."/>
            <person name="Nishi S."/>
            <person name="Hori S."/>
            <person name="Arai W."/>
            <person name="Tsubouchi T."/>
            <person name="Morono Y."/>
            <person name="Uchiyama I."/>
            <person name="Ito T."/>
            <person name="Fujiyama A."/>
            <person name="Inagaki F."/>
            <person name="Takami H."/>
        </authorList>
    </citation>
    <scope>NUCLEOTIDE SEQUENCE</scope>
    <source>
        <strain evidence="1">Expedition CK06-06</strain>
    </source>
</reference>
<sequence>MGGFLWSTIVERDKGKAVDAALYELCEWAQDKPEAVAYFAGELRRMALMLPGEEDSVWRSSIEYFCLTRPGDGEALLFALELPWLWKVPTEVMAKTAELFEKHNVLEVWWDIVGYGAKASGEMDKAFSEAFNQLGVERVEKNKWAR</sequence>
<name>X1HVL0_9ZZZZ</name>
<dbReference type="EMBL" id="BARU01033966">
    <property type="protein sequence ID" value="GAH73472.1"/>
    <property type="molecule type" value="Genomic_DNA"/>
</dbReference>
<accession>X1HVL0</accession>
<organism evidence="1">
    <name type="scientific">marine sediment metagenome</name>
    <dbReference type="NCBI Taxonomy" id="412755"/>
    <lineage>
        <taxon>unclassified sequences</taxon>
        <taxon>metagenomes</taxon>
        <taxon>ecological metagenomes</taxon>
    </lineage>
</organism>
<dbReference type="AlphaFoldDB" id="X1HVL0"/>
<protein>
    <submittedName>
        <fullName evidence="1">Uncharacterized protein</fullName>
    </submittedName>
</protein>